<proteinExistence type="predicted"/>
<dbReference type="RefSeq" id="XP_047765917.1">
    <property type="nucleotide sequence ID" value="XM_047908443.1"/>
</dbReference>
<gene>
    <name evidence="1" type="ORF">CLAFUR5_09295</name>
</gene>
<dbReference type="PANTHER" id="PTHR42057:SF2">
    <property type="entry name" value="F-BOX DOMAIN PROTEIN (AFU_ORTHOLOGUE AFUA_4G00200)-RELATED"/>
    <property type="match status" value="1"/>
</dbReference>
<accession>A0A9Q8UT67</accession>
<keyword evidence="2" id="KW-1185">Reference proteome</keyword>
<name>A0A9Q8UT67_PASFU</name>
<dbReference type="KEGG" id="ffu:CLAFUR5_09295"/>
<dbReference type="Proteomes" id="UP000756132">
    <property type="component" value="Chromosome 9"/>
</dbReference>
<dbReference type="PANTHER" id="PTHR42057">
    <property type="entry name" value="F-BOX DOMAIN PROTEIN (AFU_ORTHOLOGUE AFUA_4G00200)"/>
    <property type="match status" value="1"/>
</dbReference>
<protein>
    <submittedName>
        <fullName evidence="1">Uncharacterized protein</fullName>
    </submittedName>
</protein>
<reference evidence="1" key="1">
    <citation type="submission" date="2021-12" db="EMBL/GenBank/DDBJ databases">
        <authorList>
            <person name="Zaccaron A."/>
            <person name="Stergiopoulos I."/>
        </authorList>
    </citation>
    <scope>NUCLEOTIDE SEQUENCE</scope>
    <source>
        <strain evidence="1">Race5_Kim</strain>
    </source>
</reference>
<dbReference type="EMBL" id="CP090171">
    <property type="protein sequence ID" value="UJO21551.1"/>
    <property type="molecule type" value="Genomic_DNA"/>
</dbReference>
<evidence type="ECO:0000313" key="2">
    <source>
        <dbReference type="Proteomes" id="UP000756132"/>
    </source>
</evidence>
<dbReference type="OrthoDB" id="3638384at2759"/>
<sequence>MQNVIPEELVAMLEFKNILSSLESLGLEITTEFHNAAPECNIDFPEVYQFFAIDLKKQILHPVSSNLRHLNLCTAEMEWGFRPPFDPRGLHFPKLVSLALGKVMFAYDWQLDWIIGHDKTLEVLALTDCMILAVGDPEEGIENPSSPDERNRWVYNRRWHEYFSRLQHGLPLLKRFIMHDSSSEFKFEGLQGLEALYRSSAELSTGRYGLWADLSVYKPVHTKRGPIWDHNADEENGPTSRICYVEEKEALDGLLEAIQVRRGC</sequence>
<dbReference type="GeneID" id="71989173"/>
<dbReference type="AlphaFoldDB" id="A0A9Q8UT67"/>
<reference evidence="1" key="2">
    <citation type="journal article" date="2022" name="Microb. Genom.">
        <title>A chromosome-scale genome assembly of the tomato pathogen Cladosporium fulvum reveals a compartmentalized genome architecture and the presence of a dispensable chromosome.</title>
        <authorList>
            <person name="Zaccaron A.Z."/>
            <person name="Chen L.H."/>
            <person name="Samaras A."/>
            <person name="Stergiopoulos I."/>
        </authorList>
    </citation>
    <scope>NUCLEOTIDE SEQUENCE</scope>
    <source>
        <strain evidence="1">Race5_Kim</strain>
    </source>
</reference>
<evidence type="ECO:0000313" key="1">
    <source>
        <dbReference type="EMBL" id="UJO21551.1"/>
    </source>
</evidence>
<organism evidence="1 2">
    <name type="scientific">Passalora fulva</name>
    <name type="common">Tomato leaf mold</name>
    <name type="synonym">Cladosporium fulvum</name>
    <dbReference type="NCBI Taxonomy" id="5499"/>
    <lineage>
        <taxon>Eukaryota</taxon>
        <taxon>Fungi</taxon>
        <taxon>Dikarya</taxon>
        <taxon>Ascomycota</taxon>
        <taxon>Pezizomycotina</taxon>
        <taxon>Dothideomycetes</taxon>
        <taxon>Dothideomycetidae</taxon>
        <taxon>Mycosphaerellales</taxon>
        <taxon>Mycosphaerellaceae</taxon>
        <taxon>Fulvia</taxon>
    </lineage>
</organism>